<dbReference type="InterPro" id="IPR001173">
    <property type="entry name" value="Glyco_trans_2-like"/>
</dbReference>
<keyword evidence="2" id="KW-0808">Transferase</keyword>
<dbReference type="STRING" id="1796616.A4V09_19370"/>
<feature type="domain" description="Glycosyltransferase 2-like" evidence="3">
    <location>
        <begin position="7"/>
        <end position="136"/>
    </location>
</feature>
<gene>
    <name evidence="4" type="ORF">A4V09_19370</name>
</gene>
<dbReference type="RefSeq" id="WP_065543819.1">
    <property type="nucleotide sequence ID" value="NZ_CP015405.2"/>
</dbReference>
<evidence type="ECO:0000313" key="4">
    <source>
        <dbReference type="EMBL" id="ANU77714.1"/>
    </source>
</evidence>
<dbReference type="PANTHER" id="PTHR22916:SF51">
    <property type="entry name" value="GLYCOSYLTRANSFERASE EPSH-RELATED"/>
    <property type="match status" value="1"/>
</dbReference>
<dbReference type="Gene3D" id="3.90.550.10">
    <property type="entry name" value="Spore Coat Polysaccharide Biosynthesis Protein SpsA, Chain A"/>
    <property type="match status" value="1"/>
</dbReference>
<name>A0A1C7IFM1_9FIRM</name>
<sequence length="328" mass="38552">MKDELISVIVPVYNVANYLAKCIESILAQTYYNLELILINDGSIDESGKICDNFAIRDQRIKVIHQKNQGIAAVRNKGIIEAKGDYVFWVDGDDYVANHIIEELYQKLVENQADMSICSYVQGSDRNFCFDRKETANTEILDYVKGLEWIYRSNKFSFVMAASWAKLIKKSLYKGLHYPNGKIFEDIYMSHHLISKCSKIVYIDREMYYYYQWPESILGKKLCLSKLDYLGAFEDRIHFFKEKGLSELAETARIQYLHALTWEYSRAKDILHAKLMVSHIKREYRKYYQLGSVNIGIKHETKGYMLAFYVWPFGVDVAYKIRARIWRK</sequence>
<evidence type="ECO:0000256" key="2">
    <source>
        <dbReference type="ARBA" id="ARBA00022679"/>
    </source>
</evidence>
<organism evidence="4 5">
    <name type="scientific">Blautia pseudococcoides</name>
    <dbReference type="NCBI Taxonomy" id="1796616"/>
    <lineage>
        <taxon>Bacteria</taxon>
        <taxon>Bacillati</taxon>
        <taxon>Bacillota</taxon>
        <taxon>Clostridia</taxon>
        <taxon>Lachnospirales</taxon>
        <taxon>Lachnospiraceae</taxon>
        <taxon>Blautia</taxon>
    </lineage>
</organism>
<evidence type="ECO:0000313" key="5">
    <source>
        <dbReference type="Proteomes" id="UP000092574"/>
    </source>
</evidence>
<dbReference type="CDD" id="cd00761">
    <property type="entry name" value="Glyco_tranf_GTA_type"/>
    <property type="match status" value="1"/>
</dbReference>
<dbReference type="KEGG" id="byl:A4V09_19370"/>
<evidence type="ECO:0000256" key="1">
    <source>
        <dbReference type="ARBA" id="ARBA00022676"/>
    </source>
</evidence>
<reference evidence="4" key="1">
    <citation type="submission" date="2017-04" db="EMBL/GenBank/DDBJ databases">
        <title>Complete Genome Sequences of Twelve Strains of a Stable Defined Moderately Diverse Mouse Microbiota 2 (sDMDMm2).</title>
        <authorList>
            <person name="Uchimura Y."/>
            <person name="Wyss M."/>
            <person name="Brugiroux S."/>
            <person name="Limenitakis J.P."/>
            <person name="Stecher B."/>
            <person name="McCoy K.D."/>
            <person name="Macpherson A.J."/>
        </authorList>
    </citation>
    <scope>NUCLEOTIDE SEQUENCE</scope>
    <source>
        <strain evidence="4">YL58</strain>
    </source>
</reference>
<dbReference type="Pfam" id="PF00535">
    <property type="entry name" value="Glycos_transf_2"/>
    <property type="match status" value="1"/>
</dbReference>
<keyword evidence="5" id="KW-1185">Reference proteome</keyword>
<dbReference type="Proteomes" id="UP000092574">
    <property type="component" value="Chromosome"/>
</dbReference>
<proteinExistence type="predicted"/>
<dbReference type="InterPro" id="IPR029044">
    <property type="entry name" value="Nucleotide-diphossugar_trans"/>
</dbReference>
<dbReference type="GO" id="GO:0016757">
    <property type="term" value="F:glycosyltransferase activity"/>
    <property type="evidence" value="ECO:0007669"/>
    <property type="project" value="UniProtKB-KW"/>
</dbReference>
<protein>
    <recommendedName>
        <fullName evidence="3">Glycosyltransferase 2-like domain-containing protein</fullName>
    </recommendedName>
</protein>
<dbReference type="EMBL" id="CP015405">
    <property type="protein sequence ID" value="ANU77714.1"/>
    <property type="molecule type" value="Genomic_DNA"/>
</dbReference>
<evidence type="ECO:0000259" key="3">
    <source>
        <dbReference type="Pfam" id="PF00535"/>
    </source>
</evidence>
<accession>A0A1C7IFM1</accession>
<dbReference type="OrthoDB" id="1640114at2"/>
<keyword evidence="1" id="KW-0328">Glycosyltransferase</keyword>
<dbReference type="PANTHER" id="PTHR22916">
    <property type="entry name" value="GLYCOSYLTRANSFERASE"/>
    <property type="match status" value="1"/>
</dbReference>
<dbReference type="SUPFAM" id="SSF53448">
    <property type="entry name" value="Nucleotide-diphospho-sugar transferases"/>
    <property type="match status" value="1"/>
</dbReference>
<dbReference type="AlphaFoldDB" id="A0A1C7IFM1"/>